<dbReference type="VEuPathDB" id="VectorBase:AMEM017038"/>
<name>A0A182VLL4_ANOME</name>
<accession>A0A182VLL4</accession>
<dbReference type="EnsemblMetazoa" id="AMEM017038-RA">
    <property type="protein sequence ID" value="AMEM017038-PA"/>
    <property type="gene ID" value="AMEM017038"/>
</dbReference>
<proteinExistence type="predicted"/>
<sequence>MSSSSNASAIVRRCASSASASSSDSSPDTIVLGRAVSRCFGFICTTCFRLISADCLTDGDGRPPTTPLRWTIVHRSAVVLQRIHRLRSDLLRRYDRFPSVHIFPHAFEASLPLDPIGDRFFQRFLQRVPHLELIQLLRNAYLLLPAALLAPAVLWLLASDTDFCSDSIKLAIKFCVSDREIPAELLPPPLPVSLLPLVRCEWFELVSYASAGIFEPESSVHITAQSLDTFRLGAFQLAQIGDEMHLLIIRKLLEALQQRLQIGVG</sequence>
<organism evidence="1 2">
    <name type="scientific">Anopheles merus</name>
    <name type="common">Mosquito</name>
    <dbReference type="NCBI Taxonomy" id="30066"/>
    <lineage>
        <taxon>Eukaryota</taxon>
        <taxon>Metazoa</taxon>
        <taxon>Ecdysozoa</taxon>
        <taxon>Arthropoda</taxon>
        <taxon>Hexapoda</taxon>
        <taxon>Insecta</taxon>
        <taxon>Pterygota</taxon>
        <taxon>Neoptera</taxon>
        <taxon>Endopterygota</taxon>
        <taxon>Diptera</taxon>
        <taxon>Nematocera</taxon>
        <taxon>Culicoidea</taxon>
        <taxon>Culicidae</taxon>
        <taxon>Anophelinae</taxon>
        <taxon>Anopheles</taxon>
    </lineage>
</organism>
<keyword evidence="2" id="KW-1185">Reference proteome</keyword>
<reference evidence="1" key="1">
    <citation type="submission" date="2020-05" db="UniProtKB">
        <authorList>
            <consortium name="EnsemblMetazoa"/>
        </authorList>
    </citation>
    <scope>IDENTIFICATION</scope>
    <source>
        <strain evidence="1">MAF</strain>
    </source>
</reference>
<evidence type="ECO:0000313" key="1">
    <source>
        <dbReference type="EnsemblMetazoa" id="AMEM017038-PA"/>
    </source>
</evidence>
<protein>
    <submittedName>
        <fullName evidence="1">Uncharacterized protein</fullName>
    </submittedName>
</protein>
<evidence type="ECO:0000313" key="2">
    <source>
        <dbReference type="Proteomes" id="UP000075903"/>
    </source>
</evidence>
<dbReference type="Proteomes" id="UP000075903">
    <property type="component" value="Unassembled WGS sequence"/>
</dbReference>
<dbReference type="AlphaFoldDB" id="A0A182VLL4"/>